<name>A0A1I3XKH4_9ACTN</name>
<keyword evidence="2" id="KW-0808">Transferase</keyword>
<feature type="region of interest" description="Disordered" evidence="1">
    <location>
        <begin position="325"/>
        <end position="349"/>
    </location>
</feature>
<dbReference type="Pfam" id="PF13692">
    <property type="entry name" value="Glyco_trans_1_4"/>
    <property type="match status" value="1"/>
</dbReference>
<sequence length="349" mass="36892">MTPVPDSGWVVVTNYPTWPSPYFAELHRHAPSGLPLGFVPTLDDIPTRPAQPGVINLHRLKRLYLAAGGQRTLNAAKTMLDRLSELHGGGWRIVWTVHNLLPIDGGAPGDADWYAALGVLGVADALLTHTCSDAAYVARLTSAPVVVTGWTGLTVPPGFGPVPEPVQALTGRLRSAPYAVLVMGNITAYKDLPAVVEAFIAHTRRAHLVVAGPCRDDTLARQVMAAANASGGRVHVHPHRILPEHAHRLYRAADAALCPYRADGAWQFFTNVLHPSSVGTALTFGTPVIAPDLPAVVEMTAGYPARLYLAGEGPGQVLVGRHTTLPGKSDPAGAGHPVAIPGQRSETGH</sequence>
<evidence type="ECO:0000313" key="3">
    <source>
        <dbReference type="Proteomes" id="UP000199111"/>
    </source>
</evidence>
<dbReference type="GO" id="GO:0016740">
    <property type="term" value="F:transferase activity"/>
    <property type="evidence" value="ECO:0007669"/>
    <property type="project" value="UniProtKB-KW"/>
</dbReference>
<gene>
    <name evidence="2" type="ORF">SAMN05216275_119102</name>
</gene>
<organism evidence="2 3">
    <name type="scientific">Streptosporangium canum</name>
    <dbReference type="NCBI Taxonomy" id="324952"/>
    <lineage>
        <taxon>Bacteria</taxon>
        <taxon>Bacillati</taxon>
        <taxon>Actinomycetota</taxon>
        <taxon>Actinomycetes</taxon>
        <taxon>Streptosporangiales</taxon>
        <taxon>Streptosporangiaceae</taxon>
        <taxon>Streptosporangium</taxon>
    </lineage>
</organism>
<proteinExistence type="predicted"/>
<accession>A0A1I3XKH4</accession>
<dbReference type="GeneID" id="96300823"/>
<evidence type="ECO:0000256" key="1">
    <source>
        <dbReference type="SAM" id="MobiDB-lite"/>
    </source>
</evidence>
<dbReference type="Proteomes" id="UP000199111">
    <property type="component" value="Unassembled WGS sequence"/>
</dbReference>
<reference evidence="3" key="1">
    <citation type="submission" date="2016-10" db="EMBL/GenBank/DDBJ databases">
        <authorList>
            <person name="Varghese N."/>
            <person name="Submissions S."/>
        </authorList>
    </citation>
    <scope>NUCLEOTIDE SEQUENCE [LARGE SCALE GENOMIC DNA]</scope>
    <source>
        <strain evidence="3">CGMCC 4.2126</strain>
    </source>
</reference>
<dbReference type="AlphaFoldDB" id="A0A1I3XKH4"/>
<dbReference type="EMBL" id="FOQY01000019">
    <property type="protein sequence ID" value="SFK20107.1"/>
    <property type="molecule type" value="Genomic_DNA"/>
</dbReference>
<keyword evidence="3" id="KW-1185">Reference proteome</keyword>
<protein>
    <submittedName>
        <fullName evidence="2">Glycosyl transferases group 1</fullName>
    </submittedName>
</protein>
<dbReference type="Gene3D" id="3.40.50.2000">
    <property type="entry name" value="Glycogen Phosphorylase B"/>
    <property type="match status" value="1"/>
</dbReference>
<dbReference type="SUPFAM" id="SSF53756">
    <property type="entry name" value="UDP-Glycosyltransferase/glycogen phosphorylase"/>
    <property type="match status" value="1"/>
</dbReference>
<dbReference type="RefSeq" id="WP_093889489.1">
    <property type="nucleotide sequence ID" value="NZ_FOQY01000019.1"/>
</dbReference>
<evidence type="ECO:0000313" key="2">
    <source>
        <dbReference type="EMBL" id="SFK20107.1"/>
    </source>
</evidence>